<gene>
    <name evidence="10" type="ORF">HYALB_00000982</name>
</gene>
<dbReference type="PANTHER" id="PTHR10589:SF17">
    <property type="entry name" value="UBIQUITIN CARBOXYL-TERMINAL HYDROLASE"/>
    <property type="match status" value="1"/>
</dbReference>
<evidence type="ECO:0000256" key="8">
    <source>
        <dbReference type="RuleBase" id="RU361215"/>
    </source>
</evidence>
<dbReference type="PROSITE" id="PS52048">
    <property type="entry name" value="UCH_DOMAIN"/>
    <property type="match status" value="1"/>
</dbReference>
<sequence length="220" mass="24847">MKYVKRFKPVESDPQILTKLMHRLGVQENFCFNDVLNYKEESQQPALALIVIFPESEKDEQGKAIVETKRSPIITDDIKFLRQTIDNSCGLIAILHCVLNTAAAQTIRHNSILYNAIRSSEGITTFLEKSKELEIAYQSAVESGETDIPDDVKYHYVALVGCQDSKLYELDGERSSPLIIGSCSNLGYILNESQQMERIIESFTHGNIHCGIYKLLQDSN</sequence>
<organism evidence="10 11">
    <name type="scientific">Hymenoscyphus albidus</name>
    <dbReference type="NCBI Taxonomy" id="595503"/>
    <lineage>
        <taxon>Eukaryota</taxon>
        <taxon>Fungi</taxon>
        <taxon>Dikarya</taxon>
        <taxon>Ascomycota</taxon>
        <taxon>Pezizomycotina</taxon>
        <taxon>Leotiomycetes</taxon>
        <taxon>Helotiales</taxon>
        <taxon>Helotiaceae</taxon>
        <taxon>Hymenoscyphus</taxon>
    </lineage>
</organism>
<evidence type="ECO:0000256" key="3">
    <source>
        <dbReference type="ARBA" id="ARBA00022670"/>
    </source>
</evidence>
<reference evidence="10" key="1">
    <citation type="submission" date="2021-07" db="EMBL/GenBank/DDBJ databases">
        <authorList>
            <person name="Durling M."/>
        </authorList>
    </citation>
    <scope>NUCLEOTIDE SEQUENCE</scope>
</reference>
<name>A0A9N9M430_9HELO</name>
<evidence type="ECO:0000259" key="9">
    <source>
        <dbReference type="PROSITE" id="PS52048"/>
    </source>
</evidence>
<dbReference type="EC" id="3.4.19.12" evidence="8"/>
<dbReference type="InterPro" id="IPR036959">
    <property type="entry name" value="Peptidase_C12_UCH_sf"/>
</dbReference>
<dbReference type="PANTHER" id="PTHR10589">
    <property type="entry name" value="UBIQUITIN CARBOXYL-TERMINAL HYDROLASE"/>
    <property type="match status" value="1"/>
</dbReference>
<keyword evidence="3 7" id="KW-0645">Protease</keyword>
<dbReference type="InterPro" id="IPR038765">
    <property type="entry name" value="Papain-like_cys_pep_sf"/>
</dbReference>
<feature type="site" description="Transition state stabilizer" evidence="7">
    <location>
        <position position="83"/>
    </location>
</feature>
<dbReference type="EMBL" id="CAJVRM010000684">
    <property type="protein sequence ID" value="CAG8982701.1"/>
    <property type="molecule type" value="Genomic_DNA"/>
</dbReference>
<dbReference type="Gene3D" id="3.40.532.10">
    <property type="entry name" value="Peptidase C12, ubiquitin carboxyl-terminal hydrolase"/>
    <property type="match status" value="1"/>
</dbReference>
<dbReference type="Proteomes" id="UP000701801">
    <property type="component" value="Unassembled WGS sequence"/>
</dbReference>
<evidence type="ECO:0000313" key="10">
    <source>
        <dbReference type="EMBL" id="CAG8982701.1"/>
    </source>
</evidence>
<feature type="site" description="Important for enzyme activity" evidence="7">
    <location>
        <position position="171"/>
    </location>
</feature>
<keyword evidence="5 7" id="KW-0378">Hydrolase</keyword>
<comment type="similarity">
    <text evidence="2 7 8">Belongs to the peptidase C12 family.</text>
</comment>
<evidence type="ECO:0000256" key="7">
    <source>
        <dbReference type="PROSITE-ProRule" id="PRU01393"/>
    </source>
</evidence>
<dbReference type="GO" id="GO:0005737">
    <property type="term" value="C:cytoplasm"/>
    <property type="evidence" value="ECO:0007669"/>
    <property type="project" value="TreeGrafter"/>
</dbReference>
<evidence type="ECO:0000256" key="5">
    <source>
        <dbReference type="ARBA" id="ARBA00022801"/>
    </source>
</evidence>
<comment type="caution">
    <text evidence="10">The sequence shown here is derived from an EMBL/GenBank/DDBJ whole genome shotgun (WGS) entry which is preliminary data.</text>
</comment>
<evidence type="ECO:0000313" key="11">
    <source>
        <dbReference type="Proteomes" id="UP000701801"/>
    </source>
</evidence>
<evidence type="ECO:0000256" key="2">
    <source>
        <dbReference type="ARBA" id="ARBA00009326"/>
    </source>
</evidence>
<feature type="active site" description="Proton donor" evidence="7">
    <location>
        <position position="155"/>
    </location>
</feature>
<feature type="active site" description="Nucleophile" evidence="7">
    <location>
        <position position="89"/>
    </location>
</feature>
<keyword evidence="6 7" id="KW-0788">Thiol protease</keyword>
<evidence type="ECO:0000256" key="6">
    <source>
        <dbReference type="ARBA" id="ARBA00022807"/>
    </source>
</evidence>
<dbReference type="OrthoDB" id="427186at2759"/>
<dbReference type="SUPFAM" id="SSF54001">
    <property type="entry name" value="Cysteine proteinases"/>
    <property type="match status" value="1"/>
</dbReference>
<feature type="domain" description="UCH catalytic" evidence="9">
    <location>
        <begin position="6"/>
        <end position="217"/>
    </location>
</feature>
<accession>A0A9N9M430</accession>
<proteinExistence type="inferred from homology"/>
<evidence type="ECO:0000256" key="1">
    <source>
        <dbReference type="ARBA" id="ARBA00000707"/>
    </source>
</evidence>
<dbReference type="GO" id="GO:0016579">
    <property type="term" value="P:protein deubiquitination"/>
    <property type="evidence" value="ECO:0007669"/>
    <property type="project" value="TreeGrafter"/>
</dbReference>
<dbReference type="GO" id="GO:0004843">
    <property type="term" value="F:cysteine-type deubiquitinase activity"/>
    <property type="evidence" value="ECO:0007669"/>
    <property type="project" value="UniProtKB-UniRule"/>
</dbReference>
<dbReference type="InterPro" id="IPR001578">
    <property type="entry name" value="Peptidase_C12_UCH"/>
</dbReference>
<dbReference type="GO" id="GO:0006511">
    <property type="term" value="P:ubiquitin-dependent protein catabolic process"/>
    <property type="evidence" value="ECO:0007669"/>
    <property type="project" value="UniProtKB-UniRule"/>
</dbReference>
<dbReference type="AlphaFoldDB" id="A0A9N9M430"/>
<comment type="catalytic activity">
    <reaction evidence="1 7 8">
        <text>Thiol-dependent hydrolysis of ester, thioester, amide, peptide and isopeptide bonds formed by the C-terminal Gly of ubiquitin (a 76-residue protein attached to proteins as an intracellular targeting signal).</text>
        <dbReference type="EC" id="3.4.19.12"/>
    </reaction>
</comment>
<dbReference type="PRINTS" id="PR00707">
    <property type="entry name" value="UBCTHYDRLASE"/>
</dbReference>
<evidence type="ECO:0000256" key="4">
    <source>
        <dbReference type="ARBA" id="ARBA00022786"/>
    </source>
</evidence>
<dbReference type="Pfam" id="PF01088">
    <property type="entry name" value="Peptidase_C12"/>
    <property type="match status" value="1"/>
</dbReference>
<keyword evidence="11" id="KW-1185">Reference proteome</keyword>
<protein>
    <recommendedName>
        <fullName evidence="8">Ubiquitin carboxyl-terminal hydrolase</fullName>
        <ecNumber evidence="8">3.4.19.12</ecNumber>
    </recommendedName>
</protein>
<keyword evidence="4 7" id="KW-0833">Ubl conjugation pathway</keyword>